<dbReference type="AlphaFoldDB" id="A0A0K0FBF6"/>
<evidence type="ECO:0000313" key="1">
    <source>
        <dbReference type="Proteomes" id="UP000035680"/>
    </source>
</evidence>
<keyword evidence="1" id="KW-1185">Reference proteome</keyword>
<sequence>MRHDIAKVRFHRDLNSGRRIQSPDLDKFNSPVNVFLKSSLIYTSLTSLNLYHSPKSLQPSLINGLQLVLRCYGTWFHGNFMVYFVLKMSRNLYYQSCMRILKDNKNFLSSEGTYSNTVRKKFYESSSEGSLYELHNFTLRKVLIEKNPNALTEISNFLSMLYKTRPRHNCISLDQQFTDEEVDNELSLDELLGKKDKPTYYKITEEEKLLNLSEINFKKWFRKEISSILNVIEHYKIDGNDYDFPANYSFVVNCTVITDTQDRNELQRELYFLYNRVASIYSVIATDVIKSTNGRKGLFKELNFLKILLEIITYQMDIHDVKIEQYIDSLIKTYPKATFGARTSLGLCNILSIPEIKLKDLGNMVASILANLAPSLHCTEIKIF</sequence>
<reference evidence="2" key="2">
    <citation type="submission" date="2015-08" db="UniProtKB">
        <authorList>
            <consortium name="WormBaseParasite"/>
        </authorList>
    </citation>
    <scope>IDENTIFICATION</scope>
</reference>
<organism evidence="1 2">
    <name type="scientific">Strongyloides venezuelensis</name>
    <name type="common">Threadworm</name>
    <dbReference type="NCBI Taxonomy" id="75913"/>
    <lineage>
        <taxon>Eukaryota</taxon>
        <taxon>Metazoa</taxon>
        <taxon>Ecdysozoa</taxon>
        <taxon>Nematoda</taxon>
        <taxon>Chromadorea</taxon>
        <taxon>Rhabditida</taxon>
        <taxon>Tylenchina</taxon>
        <taxon>Panagrolaimomorpha</taxon>
        <taxon>Strongyloidoidea</taxon>
        <taxon>Strongyloididae</taxon>
        <taxon>Strongyloides</taxon>
    </lineage>
</organism>
<proteinExistence type="predicted"/>
<dbReference type="Proteomes" id="UP000035680">
    <property type="component" value="Unassembled WGS sequence"/>
</dbReference>
<reference evidence="1" key="1">
    <citation type="submission" date="2014-07" db="EMBL/GenBank/DDBJ databases">
        <authorList>
            <person name="Martin A.A"/>
            <person name="De Silva N."/>
        </authorList>
    </citation>
    <scope>NUCLEOTIDE SEQUENCE</scope>
</reference>
<protein>
    <submittedName>
        <fullName evidence="2">Mediator of RNA polymerase II transcription subunit 7</fullName>
    </submittedName>
</protein>
<evidence type="ECO:0000313" key="2">
    <source>
        <dbReference type="WBParaSite" id="SVE_0616700.1"/>
    </source>
</evidence>
<accession>A0A0K0FBF6</accession>
<dbReference type="WBParaSite" id="SVE_0616700.1">
    <property type="protein sequence ID" value="SVE_0616700.1"/>
    <property type="gene ID" value="SVE_0616700"/>
</dbReference>
<name>A0A0K0FBF6_STRVS</name>